<gene>
    <name evidence="7" type="ORF">LKD32_02880</name>
</gene>
<dbReference type="InterPro" id="IPR017871">
    <property type="entry name" value="ABC_transporter-like_CS"/>
</dbReference>
<keyword evidence="8" id="KW-1185">Reference proteome</keyword>
<dbReference type="PROSITE" id="PS00211">
    <property type="entry name" value="ABC_TRANSPORTER_1"/>
    <property type="match status" value="1"/>
</dbReference>
<evidence type="ECO:0000256" key="1">
    <source>
        <dbReference type="ARBA" id="ARBA00005417"/>
    </source>
</evidence>
<accession>A0AAE3ALI6</accession>
<dbReference type="AlphaFoldDB" id="A0AAE3ALI6"/>
<comment type="similarity">
    <text evidence="1">Belongs to the ABC transporter superfamily.</text>
</comment>
<dbReference type="GO" id="GO:0015807">
    <property type="term" value="P:L-amino acid transport"/>
    <property type="evidence" value="ECO:0007669"/>
    <property type="project" value="TreeGrafter"/>
</dbReference>
<keyword evidence="2" id="KW-0813">Transport</keyword>
<evidence type="ECO:0000256" key="4">
    <source>
        <dbReference type="ARBA" id="ARBA00022840"/>
    </source>
</evidence>
<dbReference type="CDD" id="cd03224">
    <property type="entry name" value="ABC_TM1139_LivF_branched"/>
    <property type="match status" value="1"/>
</dbReference>
<dbReference type="SMART" id="SM00382">
    <property type="entry name" value="AAA"/>
    <property type="match status" value="1"/>
</dbReference>
<dbReference type="InterPro" id="IPR052156">
    <property type="entry name" value="BCAA_Transport_ATP-bd_LivF"/>
</dbReference>
<organism evidence="7 8">
    <name type="scientific">Brotaphodocola catenula</name>
    <dbReference type="NCBI Taxonomy" id="2885361"/>
    <lineage>
        <taxon>Bacteria</taxon>
        <taxon>Bacillati</taxon>
        <taxon>Bacillota</taxon>
        <taxon>Clostridia</taxon>
        <taxon>Lachnospirales</taxon>
        <taxon>Lachnospiraceae</taxon>
        <taxon>Brotaphodocola</taxon>
    </lineage>
</organism>
<name>A0AAE3ALI6_9FIRM</name>
<evidence type="ECO:0000313" key="7">
    <source>
        <dbReference type="EMBL" id="MCC2163836.1"/>
    </source>
</evidence>
<comment type="caution">
    <text evidence="7">The sequence shown here is derived from an EMBL/GenBank/DDBJ whole genome shotgun (WGS) entry which is preliminary data.</text>
</comment>
<dbReference type="EMBL" id="JAJEPU010000005">
    <property type="protein sequence ID" value="MCC2163836.1"/>
    <property type="molecule type" value="Genomic_DNA"/>
</dbReference>
<sequence length="237" mass="25935">MAILEVKNLEVFYGVIQAIKGISFEVNPGEIIALIGANGAGKTTTLQTITGLIPSKAGQIIYEGQDITKIPGHKLVSMGIAHVPEGRRVFAGLTVLQNLYLGAYTRKDKKEMEDTLEMIYERFPRLKERRDQLSGTLSGGEQQMLAMGRALMSHPKLIVLDEPSMGLSPIYVNEIFDIIQKINQDDGVTVLLVEQNAKKALSIADRAYVLETGKIALSGDAQALMNDDSVKKAYLSE</sequence>
<evidence type="ECO:0000256" key="5">
    <source>
        <dbReference type="ARBA" id="ARBA00022970"/>
    </source>
</evidence>
<feature type="domain" description="ABC transporter" evidence="6">
    <location>
        <begin position="4"/>
        <end position="237"/>
    </location>
</feature>
<evidence type="ECO:0000256" key="3">
    <source>
        <dbReference type="ARBA" id="ARBA00022741"/>
    </source>
</evidence>
<dbReference type="GO" id="GO:0016887">
    <property type="term" value="F:ATP hydrolysis activity"/>
    <property type="evidence" value="ECO:0007669"/>
    <property type="project" value="InterPro"/>
</dbReference>
<dbReference type="InterPro" id="IPR027417">
    <property type="entry name" value="P-loop_NTPase"/>
</dbReference>
<keyword evidence="5" id="KW-0029">Amino-acid transport</keyword>
<dbReference type="SUPFAM" id="SSF52540">
    <property type="entry name" value="P-loop containing nucleoside triphosphate hydrolases"/>
    <property type="match status" value="1"/>
</dbReference>
<keyword evidence="3" id="KW-0547">Nucleotide-binding</keyword>
<dbReference type="InterPro" id="IPR003439">
    <property type="entry name" value="ABC_transporter-like_ATP-bd"/>
</dbReference>
<dbReference type="PROSITE" id="PS50893">
    <property type="entry name" value="ABC_TRANSPORTER_2"/>
    <property type="match status" value="1"/>
</dbReference>
<dbReference type="GO" id="GO:0015658">
    <property type="term" value="F:branched-chain amino acid transmembrane transporter activity"/>
    <property type="evidence" value="ECO:0007669"/>
    <property type="project" value="InterPro"/>
</dbReference>
<keyword evidence="4 7" id="KW-0067">ATP-binding</keyword>
<dbReference type="PANTHER" id="PTHR43820">
    <property type="entry name" value="HIGH-AFFINITY BRANCHED-CHAIN AMINO ACID TRANSPORT ATP-BINDING PROTEIN LIVF"/>
    <property type="match status" value="1"/>
</dbReference>
<dbReference type="Proteomes" id="UP001198962">
    <property type="component" value="Unassembled WGS sequence"/>
</dbReference>
<reference evidence="7" key="1">
    <citation type="submission" date="2021-10" db="EMBL/GenBank/DDBJ databases">
        <title>Anaerobic single-cell dispensing facilitates the cultivation of human gut bacteria.</title>
        <authorList>
            <person name="Afrizal A."/>
        </authorList>
    </citation>
    <scope>NUCLEOTIDE SEQUENCE</scope>
    <source>
        <strain evidence="7">CLA-AA-H274</strain>
    </source>
</reference>
<dbReference type="InterPro" id="IPR030660">
    <property type="entry name" value="ABC_branched_ATPase_LivF/BraG"/>
</dbReference>
<dbReference type="PANTHER" id="PTHR43820:SF3">
    <property type="entry name" value="BRANCHED-CHAIN AMINO ACID TRANSPORT SYSTEM,ATP-BINDING PROTEIN"/>
    <property type="match status" value="1"/>
</dbReference>
<dbReference type="InterPro" id="IPR003593">
    <property type="entry name" value="AAA+_ATPase"/>
</dbReference>
<dbReference type="Gene3D" id="3.40.50.300">
    <property type="entry name" value="P-loop containing nucleotide triphosphate hydrolases"/>
    <property type="match status" value="1"/>
</dbReference>
<dbReference type="GO" id="GO:0005524">
    <property type="term" value="F:ATP binding"/>
    <property type="evidence" value="ECO:0007669"/>
    <property type="project" value="UniProtKB-KW"/>
</dbReference>
<protein>
    <submittedName>
        <fullName evidence="7">ABC transporter ATP-binding protein</fullName>
    </submittedName>
</protein>
<dbReference type="PIRSF" id="PIRSF039137">
    <property type="entry name" value="ABC_branched_ATPase"/>
    <property type="match status" value="1"/>
</dbReference>
<evidence type="ECO:0000256" key="2">
    <source>
        <dbReference type="ARBA" id="ARBA00022448"/>
    </source>
</evidence>
<evidence type="ECO:0000259" key="6">
    <source>
        <dbReference type="PROSITE" id="PS50893"/>
    </source>
</evidence>
<dbReference type="Pfam" id="PF00005">
    <property type="entry name" value="ABC_tran"/>
    <property type="match status" value="1"/>
</dbReference>
<evidence type="ECO:0000313" key="8">
    <source>
        <dbReference type="Proteomes" id="UP001198962"/>
    </source>
</evidence>
<dbReference type="RefSeq" id="WP_177976887.1">
    <property type="nucleotide sequence ID" value="NZ_JAJEPU010000005.1"/>
</dbReference>
<proteinExistence type="inferred from homology"/>